<evidence type="ECO:0000313" key="10">
    <source>
        <dbReference type="Proteomes" id="UP000004933"/>
    </source>
</evidence>
<keyword evidence="6" id="KW-1133">Transmembrane helix</keyword>
<evidence type="ECO:0000256" key="5">
    <source>
        <dbReference type="SAM" id="MobiDB-lite"/>
    </source>
</evidence>
<feature type="compositionally biased region" description="Low complexity" evidence="5">
    <location>
        <begin position="226"/>
        <end position="250"/>
    </location>
</feature>
<accession>A0ABC9PA17</accession>
<dbReference type="PROSITE" id="PS50847">
    <property type="entry name" value="GRAM_POS_ANCHORING"/>
    <property type="match status" value="1"/>
</dbReference>
<name>A0ABC9PA17_ENTFL</name>
<sequence length="290" mass="31994">MIKMKKMFLGLFCFVSITTLSVSNVWAEDSANEASVEKSTVTSLTQETSATTINASTDSTALTAESEELPSLRQTLLNYVGMYGLTETLINRLSDDELDYAKKVSFHFVNQDISGTARMITKLYGEKPIPEDSYSTDYSTLTIDDLKNYLPQIRLSLIYVYDLNSDVVNNLSDQTLVDLINQVKVDYANQNYPSDVRGDYGLASMADKIKANDYTSINQSAESVSSDTTNTESTLQTTTSSSKKATTSSSTEHKKGIFPSTGEKKSVLFTIIGIILLSLVSIFIIKNKKK</sequence>
<dbReference type="AlphaFoldDB" id="A0ABC9PA17"/>
<evidence type="ECO:0000256" key="7">
    <source>
        <dbReference type="SAM" id="SignalP"/>
    </source>
</evidence>
<evidence type="ECO:0000259" key="8">
    <source>
        <dbReference type="PROSITE" id="PS50847"/>
    </source>
</evidence>
<keyword evidence="3 7" id="KW-0732">Signal</keyword>
<dbReference type="NCBIfam" id="TIGR01167">
    <property type="entry name" value="LPXTG_anchor"/>
    <property type="match status" value="1"/>
</dbReference>
<feature type="transmembrane region" description="Helical" evidence="6">
    <location>
        <begin position="267"/>
        <end position="285"/>
    </location>
</feature>
<evidence type="ECO:0000256" key="4">
    <source>
        <dbReference type="ARBA" id="ARBA00023088"/>
    </source>
</evidence>
<proteinExistence type="predicted"/>
<feature type="chain" id="PRO_5044845755" evidence="7">
    <location>
        <begin position="28"/>
        <end position="290"/>
    </location>
</feature>
<feature type="signal peptide" evidence="7">
    <location>
        <begin position="1"/>
        <end position="27"/>
    </location>
</feature>
<evidence type="ECO:0000256" key="1">
    <source>
        <dbReference type="ARBA" id="ARBA00022512"/>
    </source>
</evidence>
<evidence type="ECO:0000256" key="3">
    <source>
        <dbReference type="ARBA" id="ARBA00022729"/>
    </source>
</evidence>
<dbReference type="Proteomes" id="UP000004933">
    <property type="component" value="Unassembled WGS sequence"/>
</dbReference>
<keyword evidence="6" id="KW-0812">Transmembrane</keyword>
<keyword evidence="2" id="KW-0964">Secreted</keyword>
<gene>
    <name evidence="9" type="ORF">HMPREF9511_00127</name>
</gene>
<protein>
    <submittedName>
        <fullName evidence="9">LPXTG-motif cell wall anchor domain protein</fullName>
    </submittedName>
</protein>
<feature type="region of interest" description="Disordered" evidence="5">
    <location>
        <begin position="220"/>
        <end position="257"/>
    </location>
</feature>
<keyword evidence="4" id="KW-0572">Peptidoglycan-anchor</keyword>
<organism evidence="9 10">
    <name type="scientific">Enterococcus faecalis TX0630</name>
    <dbReference type="NCBI Taxonomy" id="749508"/>
    <lineage>
        <taxon>Bacteria</taxon>
        <taxon>Bacillati</taxon>
        <taxon>Bacillota</taxon>
        <taxon>Bacilli</taxon>
        <taxon>Lactobacillales</taxon>
        <taxon>Enterococcaceae</taxon>
        <taxon>Enterococcus</taxon>
    </lineage>
</organism>
<comment type="caution">
    <text evidence="9">The sequence shown here is derived from an EMBL/GenBank/DDBJ whole genome shotgun (WGS) entry which is preliminary data.</text>
</comment>
<dbReference type="Pfam" id="PF00746">
    <property type="entry name" value="Gram_pos_anchor"/>
    <property type="match status" value="1"/>
</dbReference>
<keyword evidence="6" id="KW-0472">Membrane</keyword>
<reference evidence="9 10" key="1">
    <citation type="submission" date="2010-09" db="EMBL/GenBank/DDBJ databases">
        <authorList>
            <person name="Weinstock G."/>
            <person name="Sodergren E."/>
            <person name="Clifton S."/>
            <person name="Fulton L."/>
            <person name="Fulton B."/>
            <person name="Courtney L."/>
            <person name="Fronick C."/>
            <person name="Harrison M."/>
            <person name="Strong C."/>
            <person name="Farmer C."/>
            <person name="Delahaunty K."/>
            <person name="Markovic C."/>
            <person name="Hall O."/>
            <person name="Minx P."/>
            <person name="Tomlinson C."/>
            <person name="Mitreva M."/>
            <person name="Hou S."/>
            <person name="Chen J."/>
            <person name="Wollam A."/>
            <person name="Pepin K.H."/>
            <person name="Johnson M."/>
            <person name="Bhonagiri V."/>
            <person name="Zhang X."/>
            <person name="Suruliraj S."/>
            <person name="Warren W."/>
            <person name="Chinwalla A."/>
            <person name="Mardis E.R."/>
            <person name="Wilson R.K."/>
        </authorList>
    </citation>
    <scope>NUCLEOTIDE SEQUENCE [LARGE SCALE GENOMIC DNA]</scope>
    <source>
        <strain evidence="9 10">TX0630</strain>
    </source>
</reference>
<dbReference type="EMBL" id="AEBE01000006">
    <property type="protein sequence ID" value="EFU91842.1"/>
    <property type="molecule type" value="Genomic_DNA"/>
</dbReference>
<dbReference type="InterPro" id="IPR019931">
    <property type="entry name" value="LPXTG_anchor"/>
</dbReference>
<evidence type="ECO:0000256" key="6">
    <source>
        <dbReference type="SAM" id="Phobius"/>
    </source>
</evidence>
<evidence type="ECO:0000313" key="9">
    <source>
        <dbReference type="EMBL" id="EFU91842.1"/>
    </source>
</evidence>
<evidence type="ECO:0000256" key="2">
    <source>
        <dbReference type="ARBA" id="ARBA00022525"/>
    </source>
</evidence>
<dbReference type="RefSeq" id="WP_002367197.1">
    <property type="nucleotide sequence ID" value="NZ_GL454767.1"/>
</dbReference>
<feature type="domain" description="Gram-positive cocci surface proteins LPxTG" evidence="8">
    <location>
        <begin position="258"/>
        <end position="290"/>
    </location>
</feature>
<keyword evidence="1" id="KW-0134">Cell wall</keyword>